<dbReference type="Gene3D" id="3.40.630.30">
    <property type="match status" value="1"/>
</dbReference>
<dbReference type="Pfam" id="PF13302">
    <property type="entry name" value="Acetyltransf_3"/>
    <property type="match status" value="1"/>
</dbReference>
<sequence length="73" mass="8087">MTDAVRALTRWAFANVPDLLRVEATVFEGNEASARVLAKVGFTKEGTRRLAIVKDGKQMSEDMYGLIRTDVEA</sequence>
<dbReference type="SUPFAM" id="SSF55729">
    <property type="entry name" value="Acyl-CoA N-acyltransferases (Nat)"/>
    <property type="match status" value="1"/>
</dbReference>
<dbReference type="Proteomes" id="UP001148614">
    <property type="component" value="Unassembled WGS sequence"/>
</dbReference>
<name>A0A9W8NMY5_9PEZI</name>
<evidence type="ECO:0000313" key="2">
    <source>
        <dbReference type="EMBL" id="KAJ3579606.1"/>
    </source>
</evidence>
<dbReference type="GO" id="GO:0016747">
    <property type="term" value="F:acyltransferase activity, transferring groups other than amino-acyl groups"/>
    <property type="evidence" value="ECO:0007669"/>
    <property type="project" value="InterPro"/>
</dbReference>
<dbReference type="PANTHER" id="PTHR46067:SF27">
    <property type="entry name" value="ACYL-COA N-ACYLTRANSFERASES (NAT) SUPERFAMILY PROTEIN"/>
    <property type="match status" value="1"/>
</dbReference>
<dbReference type="PANTHER" id="PTHR46067">
    <property type="entry name" value="ACYL-COA N-ACYLTRANSFERASES (NAT) SUPERFAMILY PROTEIN"/>
    <property type="match status" value="1"/>
</dbReference>
<dbReference type="InterPro" id="IPR016181">
    <property type="entry name" value="Acyl_CoA_acyltransferase"/>
</dbReference>
<dbReference type="InterPro" id="IPR000182">
    <property type="entry name" value="GNAT_dom"/>
</dbReference>
<keyword evidence="3" id="KW-1185">Reference proteome</keyword>
<accession>A0A9W8NMY5</accession>
<evidence type="ECO:0000313" key="3">
    <source>
        <dbReference type="Proteomes" id="UP001148614"/>
    </source>
</evidence>
<dbReference type="VEuPathDB" id="FungiDB:F4678DRAFT_462807"/>
<protein>
    <recommendedName>
        <fullName evidence="1">N-acetyltransferase domain-containing protein</fullName>
    </recommendedName>
</protein>
<organism evidence="2 3">
    <name type="scientific">Xylaria arbuscula</name>
    <dbReference type="NCBI Taxonomy" id="114810"/>
    <lineage>
        <taxon>Eukaryota</taxon>
        <taxon>Fungi</taxon>
        <taxon>Dikarya</taxon>
        <taxon>Ascomycota</taxon>
        <taxon>Pezizomycotina</taxon>
        <taxon>Sordariomycetes</taxon>
        <taxon>Xylariomycetidae</taxon>
        <taxon>Xylariales</taxon>
        <taxon>Xylariaceae</taxon>
        <taxon>Xylaria</taxon>
    </lineage>
</organism>
<evidence type="ECO:0000259" key="1">
    <source>
        <dbReference type="Pfam" id="PF13302"/>
    </source>
</evidence>
<dbReference type="EMBL" id="JANPWZ010000077">
    <property type="protein sequence ID" value="KAJ3579606.1"/>
    <property type="molecule type" value="Genomic_DNA"/>
</dbReference>
<proteinExistence type="predicted"/>
<gene>
    <name evidence="2" type="ORF">NPX13_g959</name>
</gene>
<reference evidence="2" key="1">
    <citation type="submission" date="2022-07" db="EMBL/GenBank/DDBJ databases">
        <title>Genome Sequence of Xylaria arbuscula.</title>
        <authorList>
            <person name="Buettner E."/>
        </authorList>
    </citation>
    <scope>NUCLEOTIDE SEQUENCE</scope>
    <source>
        <strain evidence="2">VT107</strain>
    </source>
</reference>
<comment type="caution">
    <text evidence="2">The sequence shown here is derived from an EMBL/GenBank/DDBJ whole genome shotgun (WGS) entry which is preliminary data.</text>
</comment>
<dbReference type="AlphaFoldDB" id="A0A9W8NMY5"/>
<feature type="domain" description="N-acetyltransferase" evidence="1">
    <location>
        <begin position="1"/>
        <end position="43"/>
    </location>
</feature>